<keyword evidence="3" id="KW-1185">Reference proteome</keyword>
<sequence>MDPMHGTVGVAPTRCGCRRSSTTSTTIPVSIQTPTTGPAYETGALSSETKSKAGIPATDSGRLPPANAAPAGIEAATAAAGGIAVMLWKRTSRSPMASRNSPLLESPDIPRSLCVR</sequence>
<feature type="region of interest" description="Disordered" evidence="1">
    <location>
        <begin position="94"/>
        <end position="116"/>
    </location>
</feature>
<feature type="region of interest" description="Disordered" evidence="1">
    <location>
        <begin position="16"/>
        <end position="68"/>
    </location>
</feature>
<accession>A0ABQ2VZN8</accession>
<feature type="compositionally biased region" description="Polar residues" evidence="1">
    <location>
        <begin position="94"/>
        <end position="103"/>
    </location>
</feature>
<evidence type="ECO:0000313" key="3">
    <source>
        <dbReference type="Proteomes" id="UP000660675"/>
    </source>
</evidence>
<protein>
    <submittedName>
        <fullName evidence="2">Uncharacterized protein</fullName>
    </submittedName>
</protein>
<proteinExistence type="predicted"/>
<feature type="compositionally biased region" description="Low complexity" evidence="1">
    <location>
        <begin position="20"/>
        <end position="36"/>
    </location>
</feature>
<evidence type="ECO:0000313" key="2">
    <source>
        <dbReference type="EMBL" id="GGV85507.1"/>
    </source>
</evidence>
<dbReference type="Proteomes" id="UP000660675">
    <property type="component" value="Unassembled WGS sequence"/>
</dbReference>
<organism evidence="2 3">
    <name type="scientific">Streptomyces gelaticus</name>
    <dbReference type="NCBI Taxonomy" id="285446"/>
    <lineage>
        <taxon>Bacteria</taxon>
        <taxon>Bacillati</taxon>
        <taxon>Actinomycetota</taxon>
        <taxon>Actinomycetes</taxon>
        <taxon>Kitasatosporales</taxon>
        <taxon>Streptomycetaceae</taxon>
        <taxon>Streptomyces</taxon>
    </lineage>
</organism>
<reference evidence="3" key="1">
    <citation type="journal article" date="2019" name="Int. J. Syst. Evol. Microbiol.">
        <title>The Global Catalogue of Microorganisms (GCM) 10K type strain sequencing project: providing services to taxonomists for standard genome sequencing and annotation.</title>
        <authorList>
            <consortium name="The Broad Institute Genomics Platform"/>
            <consortium name="The Broad Institute Genome Sequencing Center for Infectious Disease"/>
            <person name="Wu L."/>
            <person name="Ma J."/>
        </authorList>
    </citation>
    <scope>NUCLEOTIDE SEQUENCE [LARGE SCALE GENOMIC DNA]</scope>
    <source>
        <strain evidence="3">JCM 4376</strain>
    </source>
</reference>
<dbReference type="EMBL" id="BMTF01000009">
    <property type="protein sequence ID" value="GGV85507.1"/>
    <property type="molecule type" value="Genomic_DNA"/>
</dbReference>
<comment type="caution">
    <text evidence="2">The sequence shown here is derived from an EMBL/GenBank/DDBJ whole genome shotgun (WGS) entry which is preliminary data.</text>
</comment>
<name>A0ABQ2VZN8_9ACTN</name>
<dbReference type="RefSeq" id="WP_189544530.1">
    <property type="nucleotide sequence ID" value="NZ_BMTF01000009.1"/>
</dbReference>
<evidence type="ECO:0000256" key="1">
    <source>
        <dbReference type="SAM" id="MobiDB-lite"/>
    </source>
</evidence>
<gene>
    <name evidence="2" type="ORF">GCM10015535_32200</name>
</gene>